<feature type="signal peptide" evidence="3">
    <location>
        <begin position="1"/>
        <end position="31"/>
    </location>
</feature>
<keyword evidence="5" id="KW-1185">Reference proteome</keyword>
<reference evidence="4 5" key="1">
    <citation type="journal article" date="2024" name="BMC Genomics">
        <title>Genome assembly of redclaw crayfish (Cherax quadricarinatus) provides insights into its immune adaptation and hypoxia tolerance.</title>
        <authorList>
            <person name="Liu Z."/>
            <person name="Zheng J."/>
            <person name="Li H."/>
            <person name="Fang K."/>
            <person name="Wang S."/>
            <person name="He J."/>
            <person name="Zhou D."/>
            <person name="Weng S."/>
            <person name="Chi M."/>
            <person name="Gu Z."/>
            <person name="He J."/>
            <person name="Li F."/>
            <person name="Wang M."/>
        </authorList>
    </citation>
    <scope>NUCLEOTIDE SEQUENCE [LARGE SCALE GENOMIC DNA]</scope>
    <source>
        <strain evidence="4">ZL_2023a</strain>
    </source>
</reference>
<evidence type="ECO:0000256" key="2">
    <source>
        <dbReference type="ARBA" id="ARBA00023022"/>
    </source>
</evidence>
<dbReference type="AlphaFoldDB" id="A0AAW0XG03"/>
<dbReference type="InterPro" id="IPR038539">
    <property type="entry name" value="Anti-LPS_factor/Scygonadin_sf"/>
</dbReference>
<comment type="caution">
    <text evidence="4">The sequence shown here is derived from an EMBL/GenBank/DDBJ whole genome shotgun (WGS) entry which is preliminary data.</text>
</comment>
<dbReference type="Gene3D" id="3.30.160.320">
    <property type="match status" value="1"/>
</dbReference>
<dbReference type="EMBL" id="JARKIK010000025">
    <property type="protein sequence ID" value="KAK8743396.1"/>
    <property type="molecule type" value="Genomic_DNA"/>
</dbReference>
<dbReference type="Proteomes" id="UP001445076">
    <property type="component" value="Unassembled WGS sequence"/>
</dbReference>
<accession>A0AAW0XG03</accession>
<evidence type="ECO:0000313" key="4">
    <source>
        <dbReference type="EMBL" id="KAK8743396.1"/>
    </source>
</evidence>
<keyword evidence="3" id="KW-0732">Signal</keyword>
<proteinExistence type="predicted"/>
<sequence>MSASVVSGRLSGVAVLSLLVLLLLAPSPAPAKPFDLSQIVSVLADHIFKRLFTVREIELLGHYCTLRTQPYFSRWRLHHKASVTCPGWTTALGRAEGFLSPVTSEREATRDIVRKLVENGLVTRKEASHWL</sequence>
<dbReference type="EMBL" id="JARKIK010000025">
    <property type="protein sequence ID" value="KAK8743397.1"/>
    <property type="molecule type" value="Genomic_DNA"/>
</dbReference>
<dbReference type="GO" id="GO:0042742">
    <property type="term" value="P:defense response to bacterium"/>
    <property type="evidence" value="ECO:0007669"/>
    <property type="project" value="UniProtKB-KW"/>
</dbReference>
<gene>
    <name evidence="4" type="ORF">OTU49_001422</name>
</gene>
<reference evidence="4" key="2">
    <citation type="submission" date="2024-01" db="EMBL/GenBank/DDBJ databases">
        <authorList>
            <person name="He J."/>
            <person name="Wang M."/>
            <person name="Zheng J."/>
            <person name="Liu Z."/>
        </authorList>
    </citation>
    <scope>NUCLEOTIDE SEQUENCE</scope>
    <source>
        <strain evidence="4">ZL_2023a</strain>
        <tissue evidence="4">Muscle</tissue>
    </source>
</reference>
<evidence type="ECO:0000313" key="5">
    <source>
        <dbReference type="Proteomes" id="UP001445076"/>
    </source>
</evidence>
<evidence type="ECO:0008006" key="6">
    <source>
        <dbReference type="Google" id="ProtNLM"/>
    </source>
</evidence>
<dbReference type="InterPro" id="IPR024509">
    <property type="entry name" value="Anti-LPS_factor/Scygonadin"/>
</dbReference>
<keyword evidence="1" id="KW-0929">Antimicrobial</keyword>
<evidence type="ECO:0000256" key="3">
    <source>
        <dbReference type="SAM" id="SignalP"/>
    </source>
</evidence>
<protein>
    <recommendedName>
        <fullName evidence="6">Anti-lipopolysaccharide factor</fullName>
    </recommendedName>
</protein>
<keyword evidence="2" id="KW-0044">Antibiotic</keyword>
<organism evidence="4 5">
    <name type="scientific">Cherax quadricarinatus</name>
    <name type="common">Australian red claw crayfish</name>
    <dbReference type="NCBI Taxonomy" id="27406"/>
    <lineage>
        <taxon>Eukaryota</taxon>
        <taxon>Metazoa</taxon>
        <taxon>Ecdysozoa</taxon>
        <taxon>Arthropoda</taxon>
        <taxon>Crustacea</taxon>
        <taxon>Multicrustacea</taxon>
        <taxon>Malacostraca</taxon>
        <taxon>Eumalacostraca</taxon>
        <taxon>Eucarida</taxon>
        <taxon>Decapoda</taxon>
        <taxon>Pleocyemata</taxon>
        <taxon>Astacidea</taxon>
        <taxon>Parastacoidea</taxon>
        <taxon>Parastacidae</taxon>
        <taxon>Cherax</taxon>
    </lineage>
</organism>
<dbReference type="Pfam" id="PF11630">
    <property type="entry name" value="Anti-LPS-SCYG"/>
    <property type="match status" value="1"/>
</dbReference>
<evidence type="ECO:0000256" key="1">
    <source>
        <dbReference type="ARBA" id="ARBA00022529"/>
    </source>
</evidence>
<feature type="chain" id="PRO_5044717439" description="Anti-lipopolysaccharide factor" evidence="3">
    <location>
        <begin position="32"/>
        <end position="131"/>
    </location>
</feature>
<name>A0AAW0XG03_CHEQU</name>